<dbReference type="GO" id="GO:0009229">
    <property type="term" value="P:thiamine diphosphate biosynthetic process"/>
    <property type="evidence" value="ECO:0007669"/>
    <property type="project" value="UniProtKB-UniRule"/>
</dbReference>
<dbReference type="KEGG" id="lax:APT61_13920"/>
<proteinExistence type="inferred from homology"/>
<dbReference type="GO" id="GO:0019165">
    <property type="term" value="F:thiamine kinase activity"/>
    <property type="evidence" value="ECO:0007669"/>
    <property type="project" value="UniProtKB-UniRule"/>
</dbReference>
<dbReference type="GeneID" id="30333016"/>
<evidence type="ECO:0000256" key="2">
    <source>
        <dbReference type="ARBA" id="ARBA00022741"/>
    </source>
</evidence>
<gene>
    <name evidence="5 8" type="primary">thiK</name>
    <name evidence="7" type="ORF">CRX53_06910</name>
    <name evidence="8" type="ORF">NCTC13032_02646</name>
</gene>
<dbReference type="EMBL" id="PDLK01000002">
    <property type="protein sequence ID" value="PHH03721.1"/>
    <property type="molecule type" value="Genomic_DNA"/>
</dbReference>
<keyword evidence="1 5" id="KW-0808">Transferase</keyword>
<dbReference type="GO" id="GO:0006772">
    <property type="term" value="P:thiamine metabolic process"/>
    <property type="evidence" value="ECO:0007669"/>
    <property type="project" value="InterPro"/>
</dbReference>
<feature type="domain" description="Aminoglycoside phosphotransferase" evidence="6">
    <location>
        <begin position="37"/>
        <end position="218"/>
    </location>
</feature>
<comment type="function">
    <text evidence="5">Catalyzes the phosphorylation of thiamine to thiamine phosphate.</text>
</comment>
<evidence type="ECO:0000313" key="9">
    <source>
        <dbReference type="Proteomes" id="UP000222768"/>
    </source>
</evidence>
<evidence type="ECO:0000256" key="4">
    <source>
        <dbReference type="ARBA" id="ARBA00022840"/>
    </source>
</evidence>
<evidence type="ECO:0000256" key="3">
    <source>
        <dbReference type="ARBA" id="ARBA00022777"/>
    </source>
</evidence>
<dbReference type="AlphaFoldDB" id="A0A4U9HQZ5"/>
<evidence type="ECO:0000313" key="7">
    <source>
        <dbReference type="EMBL" id="PHH03721.1"/>
    </source>
</evidence>
<keyword evidence="3 5" id="KW-0418">Kinase</keyword>
<evidence type="ECO:0000313" key="8">
    <source>
        <dbReference type="EMBL" id="VTP66660.1"/>
    </source>
</evidence>
<dbReference type="NCBIfam" id="NF007620">
    <property type="entry name" value="PRK10271.1"/>
    <property type="match status" value="1"/>
</dbReference>
<dbReference type="InterPro" id="IPR014093">
    <property type="entry name" value="Thiamine_kinase"/>
</dbReference>
<reference evidence="9" key="1">
    <citation type="submission" date="2017-09" db="EMBL/GenBank/DDBJ databases">
        <title>FDA dAtabase for Regulatory Grade micrObial Sequences (FDA-ARGOS): Supporting development and validation of Infectious Disease Dx tests.</title>
        <authorList>
            <person name="Minogue T."/>
            <person name="Wolcott M."/>
            <person name="Wasieloski L."/>
            <person name="Aguilar W."/>
            <person name="Moore D."/>
            <person name="Tallon L."/>
            <person name="Sadzewicz L."/>
            <person name="Ott S."/>
            <person name="Zhao X."/>
            <person name="Nagaraj S."/>
            <person name="Vavikolanu K."/>
            <person name="Aluvathingal J."/>
            <person name="Nadendla S."/>
            <person name="Sichtig H."/>
        </authorList>
    </citation>
    <scope>NUCLEOTIDE SEQUENCE [LARGE SCALE GENOMIC DNA]</scope>
    <source>
        <strain evidence="9">FDAARGOS_404</strain>
    </source>
</reference>
<reference evidence="7" key="2">
    <citation type="submission" date="2017-09" db="EMBL/GenBank/DDBJ databases">
        <title>FDA dAtabase for Regulatory Grade micrObial Sequences (FDA-ARGOS): Supporting development and validation of Infectious Disease Dx tests.</title>
        <authorList>
            <person name="Minogue T."/>
            <person name="Wolcott M."/>
            <person name="Wasieloski L."/>
            <person name="Aguilar W."/>
            <person name="Moore D."/>
            <person name="Tallon L.J."/>
            <person name="Sadzewicz L."/>
            <person name="Ott S."/>
            <person name="Zhao X."/>
            <person name="Nagaraj S."/>
            <person name="Vavikolanu K."/>
            <person name="Aluvathingal J."/>
            <person name="Nadendla S."/>
            <person name="Sichtig H."/>
        </authorList>
    </citation>
    <scope>NUCLEOTIDE SEQUENCE</scope>
    <source>
        <strain evidence="7">FDAARGOS_404</strain>
    </source>
</reference>
<sequence>MQFSNSNLTRDTLLSRFFPQYRLIAPQTHTGLSGASCIIEHAGQRLVLRQYHAALATPAHFRRQYHALRHLSADIAPQPRFYSPDWIAVDYLSGEIKTGLPAAPALAAMLYHLHQQPRFGWRITLAPLLEQYWLQASPSRRTPLWLRWHKRLQKRGEPRPLRLAPLHMDVHAGNIVHTETGCRLLDWEYAGDGDIALELASVWSESDAQRQLLLAAYSEIAQLDRFLLQRQVNRWRPWVLMLMAGWFELRWQQSQDKHFITLADEIWRQLETTE</sequence>
<dbReference type="UniPathway" id="UPA00060">
    <property type="reaction ID" value="UER00596"/>
</dbReference>
<dbReference type="Proteomes" id="UP000222768">
    <property type="component" value="Unassembled WGS sequence"/>
</dbReference>
<dbReference type="STRING" id="83655.APT61_13920"/>
<dbReference type="InterPro" id="IPR011009">
    <property type="entry name" value="Kinase-like_dom_sf"/>
</dbReference>
<name>A0A4U9HQZ5_9ENTR</name>
<evidence type="ECO:0000313" key="10">
    <source>
        <dbReference type="Proteomes" id="UP000310719"/>
    </source>
</evidence>
<reference evidence="8 10" key="3">
    <citation type="submission" date="2019-05" db="EMBL/GenBank/DDBJ databases">
        <authorList>
            <consortium name="Pathogen Informatics"/>
        </authorList>
    </citation>
    <scope>NUCLEOTIDE SEQUENCE [LARGE SCALE GENOMIC DNA]</scope>
    <source>
        <strain evidence="8 10">NCTC13032</strain>
    </source>
</reference>
<accession>A0A4U9HQZ5</accession>
<dbReference type="EMBL" id="LR590464">
    <property type="protein sequence ID" value="VTP66660.1"/>
    <property type="molecule type" value="Genomic_DNA"/>
</dbReference>
<evidence type="ECO:0000256" key="1">
    <source>
        <dbReference type="ARBA" id="ARBA00022679"/>
    </source>
</evidence>
<organism evidence="8 10">
    <name type="scientific">Leclercia adecarboxylata</name>
    <dbReference type="NCBI Taxonomy" id="83655"/>
    <lineage>
        <taxon>Bacteria</taxon>
        <taxon>Pseudomonadati</taxon>
        <taxon>Pseudomonadota</taxon>
        <taxon>Gammaproteobacteria</taxon>
        <taxon>Enterobacterales</taxon>
        <taxon>Enterobacteriaceae</taxon>
        <taxon>Leclercia</taxon>
    </lineage>
</organism>
<dbReference type="GO" id="GO:0005524">
    <property type="term" value="F:ATP binding"/>
    <property type="evidence" value="ECO:0007669"/>
    <property type="project" value="UniProtKB-KW"/>
</dbReference>
<evidence type="ECO:0000256" key="5">
    <source>
        <dbReference type="HAMAP-Rule" id="MF_01604"/>
    </source>
</evidence>
<keyword evidence="4 5" id="KW-0067">ATP-binding</keyword>
<comment type="pathway">
    <text evidence="5">Cofactor biosynthesis; thiamine diphosphate biosynthesis; thiamine phosphate from thiamine: step 1/1.</text>
</comment>
<dbReference type="RefSeq" id="WP_032617565.1">
    <property type="nucleotide sequence ID" value="NZ_CP013990.1"/>
</dbReference>
<dbReference type="HAMAP" id="MF_01604">
    <property type="entry name" value="Thiamine_kinase"/>
    <property type="match status" value="1"/>
</dbReference>
<dbReference type="EC" id="2.7.1.89" evidence="5"/>
<dbReference type="Gene3D" id="3.90.1200.10">
    <property type="match status" value="1"/>
</dbReference>
<comment type="catalytic activity">
    <reaction evidence="5">
        <text>thiamine + ATP = thiamine phosphate + ADP + H(+)</text>
        <dbReference type="Rhea" id="RHEA:12012"/>
        <dbReference type="ChEBI" id="CHEBI:15378"/>
        <dbReference type="ChEBI" id="CHEBI:18385"/>
        <dbReference type="ChEBI" id="CHEBI:30616"/>
        <dbReference type="ChEBI" id="CHEBI:37575"/>
        <dbReference type="ChEBI" id="CHEBI:456216"/>
        <dbReference type="EC" id="2.7.1.89"/>
    </reaction>
</comment>
<dbReference type="InterPro" id="IPR002575">
    <property type="entry name" value="Aminoglycoside_PTrfase"/>
</dbReference>
<dbReference type="Proteomes" id="UP000310719">
    <property type="component" value="Chromosome"/>
</dbReference>
<protein>
    <recommendedName>
        <fullName evidence="5">Thiamine kinase</fullName>
        <ecNumber evidence="5">2.7.1.89</ecNumber>
    </recommendedName>
</protein>
<dbReference type="SUPFAM" id="SSF56112">
    <property type="entry name" value="Protein kinase-like (PK-like)"/>
    <property type="match status" value="1"/>
</dbReference>
<dbReference type="Pfam" id="PF01636">
    <property type="entry name" value="APH"/>
    <property type="match status" value="1"/>
</dbReference>
<evidence type="ECO:0000259" key="6">
    <source>
        <dbReference type="Pfam" id="PF01636"/>
    </source>
</evidence>
<comment type="similarity">
    <text evidence="5">Belongs to the thiamine kinase family.</text>
</comment>
<keyword evidence="2 5" id="KW-0547">Nucleotide-binding</keyword>